<comment type="caution">
    <text evidence="1">The sequence shown here is derived from an EMBL/GenBank/DDBJ whole genome shotgun (WGS) entry which is preliminary data.</text>
</comment>
<evidence type="ECO:0000313" key="2">
    <source>
        <dbReference type="Proteomes" id="UP001472677"/>
    </source>
</evidence>
<dbReference type="Proteomes" id="UP001472677">
    <property type="component" value="Unassembled WGS sequence"/>
</dbReference>
<proteinExistence type="predicted"/>
<keyword evidence="2" id="KW-1185">Reference proteome</keyword>
<sequence length="180" mass="20254">MRLEKILGFHVLRIVGPKISLIFDNVDNHKHIIDSKVLSRCLDRVDDWSEECALNNRRVWLLVFGVLIHDSDQEVGLNSLEDSDAELEGLTMRKFIGELIDFGRGRGLSQSSNSVKEVFLGDKDDFVQGLEPDLPVCDGFASIEGSKIEFVACKGCRHKVRHMVDVIHSMLSPEEKIHAA</sequence>
<evidence type="ECO:0000313" key="1">
    <source>
        <dbReference type="EMBL" id="KAK8600309.1"/>
    </source>
</evidence>
<name>A0ABR2GBP1_9ROSI</name>
<dbReference type="EMBL" id="JBBPBM010000001">
    <property type="protein sequence ID" value="KAK8600309.1"/>
    <property type="molecule type" value="Genomic_DNA"/>
</dbReference>
<gene>
    <name evidence="1" type="ORF">V6N12_050165</name>
</gene>
<accession>A0ABR2GBP1</accession>
<reference evidence="1 2" key="1">
    <citation type="journal article" date="2024" name="G3 (Bethesda)">
        <title>Genome assembly of Hibiscus sabdariffa L. provides insights into metabolisms of medicinal natural products.</title>
        <authorList>
            <person name="Kim T."/>
        </authorList>
    </citation>
    <scope>NUCLEOTIDE SEQUENCE [LARGE SCALE GENOMIC DNA]</scope>
    <source>
        <strain evidence="1">TK-2024</strain>
        <tissue evidence="1">Old leaves</tissue>
    </source>
</reference>
<protein>
    <submittedName>
        <fullName evidence="1">Uncharacterized protein</fullName>
    </submittedName>
</protein>
<organism evidence="1 2">
    <name type="scientific">Hibiscus sabdariffa</name>
    <name type="common">roselle</name>
    <dbReference type="NCBI Taxonomy" id="183260"/>
    <lineage>
        <taxon>Eukaryota</taxon>
        <taxon>Viridiplantae</taxon>
        <taxon>Streptophyta</taxon>
        <taxon>Embryophyta</taxon>
        <taxon>Tracheophyta</taxon>
        <taxon>Spermatophyta</taxon>
        <taxon>Magnoliopsida</taxon>
        <taxon>eudicotyledons</taxon>
        <taxon>Gunneridae</taxon>
        <taxon>Pentapetalae</taxon>
        <taxon>rosids</taxon>
        <taxon>malvids</taxon>
        <taxon>Malvales</taxon>
        <taxon>Malvaceae</taxon>
        <taxon>Malvoideae</taxon>
        <taxon>Hibiscus</taxon>
    </lineage>
</organism>